<organism evidence="2 3">
    <name type="scientific">Haloarcula salinisoli</name>
    <dbReference type="NCBI Taxonomy" id="2487746"/>
    <lineage>
        <taxon>Archaea</taxon>
        <taxon>Methanobacteriati</taxon>
        <taxon>Methanobacteriota</taxon>
        <taxon>Stenosarchaea group</taxon>
        <taxon>Halobacteria</taxon>
        <taxon>Halobacteriales</taxon>
        <taxon>Haloarculaceae</taxon>
        <taxon>Haloarcula</taxon>
    </lineage>
</organism>
<evidence type="ECO:0000313" key="2">
    <source>
        <dbReference type="EMBL" id="MBX0302239.1"/>
    </source>
</evidence>
<evidence type="ECO:0000313" key="3">
    <source>
        <dbReference type="Proteomes" id="UP000783863"/>
    </source>
</evidence>
<comment type="caution">
    <text evidence="2">The sequence shown here is derived from an EMBL/GenBank/DDBJ whole genome shotgun (WGS) entry which is preliminary data.</text>
</comment>
<reference evidence="2" key="1">
    <citation type="submission" date="2021-06" db="EMBL/GenBank/DDBJ databases">
        <title>Halomicroarcula sp. F24A a new haloarchaeum isolated from saline soil.</title>
        <authorList>
            <person name="Duran-Viseras A."/>
            <person name="Sanchez-Porro C."/>
            <person name="Ventosa A."/>
        </authorList>
    </citation>
    <scope>NUCLEOTIDE SEQUENCE</scope>
    <source>
        <strain evidence="2">F24A</strain>
    </source>
</reference>
<dbReference type="Proteomes" id="UP000783863">
    <property type="component" value="Unassembled WGS sequence"/>
</dbReference>
<dbReference type="EMBL" id="RKLQ01000001">
    <property type="protein sequence ID" value="MBX0302239.1"/>
    <property type="molecule type" value="Genomic_DNA"/>
</dbReference>
<gene>
    <name evidence="2" type="ORF">EGD98_00990</name>
</gene>
<feature type="region of interest" description="Disordered" evidence="1">
    <location>
        <begin position="1"/>
        <end position="70"/>
    </location>
</feature>
<dbReference type="RefSeq" id="WP_220586483.1">
    <property type="nucleotide sequence ID" value="NZ_RKLQ01000001.1"/>
</dbReference>
<dbReference type="AlphaFoldDB" id="A0A8J7YGE4"/>
<accession>A0A8J7YGE4</accession>
<sequence>MSRTGITAADGSDVWRYETDQSSGAGHRAPAVVDGVTYPGGETLRPHRAPTGRSATQKRTFTPREHDRRT</sequence>
<evidence type="ECO:0000256" key="1">
    <source>
        <dbReference type="SAM" id="MobiDB-lite"/>
    </source>
</evidence>
<proteinExistence type="predicted"/>
<name>A0A8J7YGE4_9EURY</name>
<protein>
    <submittedName>
        <fullName evidence="2">Uncharacterized protein</fullName>
    </submittedName>
</protein>
<keyword evidence="3" id="KW-1185">Reference proteome</keyword>